<dbReference type="AlphaFoldDB" id="A0AAV3YHL7"/>
<proteinExistence type="predicted"/>
<evidence type="ECO:0008006" key="3">
    <source>
        <dbReference type="Google" id="ProtNLM"/>
    </source>
</evidence>
<dbReference type="InterPro" id="IPR012337">
    <property type="entry name" value="RNaseH-like_sf"/>
</dbReference>
<comment type="caution">
    <text evidence="1">The sequence shown here is derived from an EMBL/GenBank/DDBJ whole genome shotgun (WGS) entry which is preliminary data.</text>
</comment>
<dbReference type="EMBL" id="BLXT01000945">
    <property type="protein sequence ID" value="GFN81637.1"/>
    <property type="molecule type" value="Genomic_DNA"/>
</dbReference>
<dbReference type="InterPro" id="IPR036397">
    <property type="entry name" value="RNaseH_sf"/>
</dbReference>
<sequence length="110" mass="12439">MDYLQDIALATVIHKLKHQFARHGILEVLISDNDTQYTSEEFAQFASEWKFQHTQSAPGNKKANEAAVKVIKNMMIRCRKSNEDPYIGLLNLRNTPIEGLATSPAQHLMG</sequence>
<evidence type="ECO:0000313" key="2">
    <source>
        <dbReference type="Proteomes" id="UP000735302"/>
    </source>
</evidence>
<dbReference type="PANTHER" id="PTHR37984">
    <property type="entry name" value="PROTEIN CBG26694"/>
    <property type="match status" value="1"/>
</dbReference>
<name>A0AAV3YHL7_9GAST</name>
<dbReference type="Proteomes" id="UP000735302">
    <property type="component" value="Unassembled WGS sequence"/>
</dbReference>
<dbReference type="InterPro" id="IPR050951">
    <property type="entry name" value="Retrovirus_Pol_polyprotein"/>
</dbReference>
<accession>A0AAV3YHL7</accession>
<evidence type="ECO:0000313" key="1">
    <source>
        <dbReference type="EMBL" id="GFN81637.1"/>
    </source>
</evidence>
<dbReference type="PANTHER" id="PTHR37984:SF8">
    <property type="entry name" value="CCHC-TYPE DOMAIN-CONTAINING PROTEIN"/>
    <property type="match status" value="1"/>
</dbReference>
<dbReference type="SUPFAM" id="SSF53098">
    <property type="entry name" value="Ribonuclease H-like"/>
    <property type="match status" value="1"/>
</dbReference>
<dbReference type="GO" id="GO:0003676">
    <property type="term" value="F:nucleic acid binding"/>
    <property type="evidence" value="ECO:0007669"/>
    <property type="project" value="InterPro"/>
</dbReference>
<protein>
    <recommendedName>
        <fullName evidence="3">Integrase catalytic domain-containing protein</fullName>
    </recommendedName>
</protein>
<keyword evidence="2" id="KW-1185">Reference proteome</keyword>
<gene>
    <name evidence="1" type="ORF">PoB_000814300</name>
</gene>
<reference evidence="1 2" key="1">
    <citation type="journal article" date="2021" name="Elife">
        <title>Chloroplast acquisition without the gene transfer in kleptoplastic sea slugs, Plakobranchus ocellatus.</title>
        <authorList>
            <person name="Maeda T."/>
            <person name="Takahashi S."/>
            <person name="Yoshida T."/>
            <person name="Shimamura S."/>
            <person name="Takaki Y."/>
            <person name="Nagai Y."/>
            <person name="Toyoda A."/>
            <person name="Suzuki Y."/>
            <person name="Arimoto A."/>
            <person name="Ishii H."/>
            <person name="Satoh N."/>
            <person name="Nishiyama T."/>
            <person name="Hasebe M."/>
            <person name="Maruyama T."/>
            <person name="Minagawa J."/>
            <person name="Obokata J."/>
            <person name="Shigenobu S."/>
        </authorList>
    </citation>
    <scope>NUCLEOTIDE SEQUENCE [LARGE SCALE GENOMIC DNA]</scope>
</reference>
<organism evidence="1 2">
    <name type="scientific">Plakobranchus ocellatus</name>
    <dbReference type="NCBI Taxonomy" id="259542"/>
    <lineage>
        <taxon>Eukaryota</taxon>
        <taxon>Metazoa</taxon>
        <taxon>Spiralia</taxon>
        <taxon>Lophotrochozoa</taxon>
        <taxon>Mollusca</taxon>
        <taxon>Gastropoda</taxon>
        <taxon>Heterobranchia</taxon>
        <taxon>Euthyneura</taxon>
        <taxon>Panpulmonata</taxon>
        <taxon>Sacoglossa</taxon>
        <taxon>Placobranchoidea</taxon>
        <taxon>Plakobranchidae</taxon>
        <taxon>Plakobranchus</taxon>
    </lineage>
</organism>
<dbReference type="Gene3D" id="3.30.420.10">
    <property type="entry name" value="Ribonuclease H-like superfamily/Ribonuclease H"/>
    <property type="match status" value="1"/>
</dbReference>